<feature type="region of interest" description="Disordered" evidence="2">
    <location>
        <begin position="278"/>
        <end position="308"/>
    </location>
</feature>
<gene>
    <name evidence="3" type="ORF">LSAT_V11C300128840</name>
</gene>
<evidence type="ECO:0000313" key="3">
    <source>
        <dbReference type="EMBL" id="KAJ0217005.1"/>
    </source>
</evidence>
<sequence>MSHKVPIHSTSLQSNPIQHNPVFKISGKMSQFLLRETLKRKQHTNVRFINKRTDDAKSVGNISSSSNTTLSSVGTVSAPTFVSHVGTMGATSSTHESSTQSSLPTSSNQSSVSTSVQSSTPASTTSSIPRSTTNGSESVEENIGIQHQGYLLGSTGLDGRLYIGVRDKELFPSGPCSSIIYESFGERADLNGYSWATLSDETKLLYWDEFHKKCHWDDAKTPLVQACWENKAKERYRQYIYNISSKWKKSTLKKKPVNITSEVWTSWTARWNTEDFKKKSEQNKKNRRRGVVDGQALSTHTGGSASHSKIASDLKKLWGHDPAHHELFLYTHTKNHDGVTFLVDKAKKIHDDFMEQCDRLEAIGEEIDEDKLFYDVVGGHDRKKRLYGFGSYGKRIRSSKGSSEMHREQYEDNNAETKVEIENLKKLVETQREQYEDIQQKYEDVQQKYEDAQKKNVEFQQKNVDVQAKFEQQLAQAMNVINTLSEQVKNFINQ</sequence>
<feature type="region of interest" description="Disordered" evidence="2">
    <location>
        <begin position="87"/>
        <end position="140"/>
    </location>
</feature>
<keyword evidence="4" id="KW-1185">Reference proteome</keyword>
<comment type="caution">
    <text evidence="3">The sequence shown here is derived from an EMBL/GenBank/DDBJ whole genome shotgun (WGS) entry which is preliminary data.</text>
</comment>
<organism evidence="3 4">
    <name type="scientific">Lactuca sativa</name>
    <name type="common">Garden lettuce</name>
    <dbReference type="NCBI Taxonomy" id="4236"/>
    <lineage>
        <taxon>Eukaryota</taxon>
        <taxon>Viridiplantae</taxon>
        <taxon>Streptophyta</taxon>
        <taxon>Embryophyta</taxon>
        <taxon>Tracheophyta</taxon>
        <taxon>Spermatophyta</taxon>
        <taxon>Magnoliopsida</taxon>
        <taxon>eudicotyledons</taxon>
        <taxon>Gunneridae</taxon>
        <taxon>Pentapetalae</taxon>
        <taxon>asterids</taxon>
        <taxon>campanulids</taxon>
        <taxon>Asterales</taxon>
        <taxon>Asteraceae</taxon>
        <taxon>Cichorioideae</taxon>
        <taxon>Cichorieae</taxon>
        <taxon>Lactucinae</taxon>
        <taxon>Lactuca</taxon>
    </lineage>
</organism>
<dbReference type="EMBL" id="NBSK02000003">
    <property type="protein sequence ID" value="KAJ0217005.1"/>
    <property type="molecule type" value="Genomic_DNA"/>
</dbReference>
<dbReference type="InterPro" id="IPR004252">
    <property type="entry name" value="Probable_transposase_24"/>
</dbReference>
<evidence type="ECO:0008006" key="5">
    <source>
        <dbReference type="Google" id="ProtNLM"/>
    </source>
</evidence>
<protein>
    <recommendedName>
        <fullName evidence="5">Transposase, Ptta/En/Spm, plant</fullName>
    </recommendedName>
</protein>
<name>A0A9R1W6G9_LACSA</name>
<accession>A0A9R1W6G9</accession>
<feature type="compositionally biased region" description="Polar residues" evidence="2">
    <location>
        <begin position="296"/>
        <end position="308"/>
    </location>
</feature>
<keyword evidence="1" id="KW-0175">Coiled coil</keyword>
<reference evidence="3 4" key="1">
    <citation type="journal article" date="2017" name="Nat. Commun.">
        <title>Genome assembly with in vitro proximity ligation data and whole-genome triplication in lettuce.</title>
        <authorList>
            <person name="Reyes-Chin-Wo S."/>
            <person name="Wang Z."/>
            <person name="Yang X."/>
            <person name="Kozik A."/>
            <person name="Arikit S."/>
            <person name="Song C."/>
            <person name="Xia L."/>
            <person name="Froenicke L."/>
            <person name="Lavelle D.O."/>
            <person name="Truco M.J."/>
            <person name="Xia R."/>
            <person name="Zhu S."/>
            <person name="Xu C."/>
            <person name="Xu H."/>
            <person name="Xu X."/>
            <person name="Cox K."/>
            <person name="Korf I."/>
            <person name="Meyers B.C."/>
            <person name="Michelmore R.W."/>
        </authorList>
    </citation>
    <scope>NUCLEOTIDE SEQUENCE [LARGE SCALE GENOMIC DNA]</scope>
    <source>
        <strain evidence="4">cv. Salinas</strain>
        <tissue evidence="3">Seedlings</tissue>
    </source>
</reference>
<proteinExistence type="predicted"/>
<evidence type="ECO:0000256" key="1">
    <source>
        <dbReference type="SAM" id="Coils"/>
    </source>
</evidence>
<dbReference type="AlphaFoldDB" id="A0A9R1W6G9"/>
<dbReference type="Proteomes" id="UP000235145">
    <property type="component" value="Unassembled WGS sequence"/>
</dbReference>
<evidence type="ECO:0000313" key="4">
    <source>
        <dbReference type="Proteomes" id="UP000235145"/>
    </source>
</evidence>
<feature type="compositionally biased region" description="Low complexity" evidence="2">
    <location>
        <begin position="91"/>
        <end position="133"/>
    </location>
</feature>
<feature type="coiled-coil region" evidence="1">
    <location>
        <begin position="407"/>
        <end position="494"/>
    </location>
</feature>
<dbReference type="Pfam" id="PF03004">
    <property type="entry name" value="Transposase_24"/>
    <property type="match status" value="1"/>
</dbReference>
<evidence type="ECO:0000256" key="2">
    <source>
        <dbReference type="SAM" id="MobiDB-lite"/>
    </source>
</evidence>